<organism evidence="5 7">
    <name type="scientific">Alteromonas stellipolaris</name>
    <dbReference type="NCBI Taxonomy" id="233316"/>
    <lineage>
        <taxon>Bacteria</taxon>
        <taxon>Pseudomonadati</taxon>
        <taxon>Pseudomonadota</taxon>
        <taxon>Gammaproteobacteria</taxon>
        <taxon>Alteromonadales</taxon>
        <taxon>Alteromonadaceae</taxon>
        <taxon>Alteromonas/Salinimonas group</taxon>
        <taxon>Alteromonas</taxon>
    </lineage>
</organism>
<dbReference type="Proteomes" id="UP000056750">
    <property type="component" value="Chromosome"/>
</dbReference>
<evidence type="ECO:0000313" key="7">
    <source>
        <dbReference type="Proteomes" id="UP001170717"/>
    </source>
</evidence>
<dbReference type="InterPro" id="IPR025924">
    <property type="entry name" value="YHYH_dom"/>
</dbReference>
<feature type="compositionally biased region" description="Low complexity" evidence="1">
    <location>
        <begin position="20"/>
        <end position="40"/>
    </location>
</feature>
<evidence type="ECO:0000256" key="2">
    <source>
        <dbReference type="SAM" id="SignalP"/>
    </source>
</evidence>
<keyword evidence="6" id="KW-1185">Reference proteome</keyword>
<feature type="signal peptide" evidence="2">
    <location>
        <begin position="1"/>
        <end position="22"/>
    </location>
</feature>
<feature type="domain" description="YHYH" evidence="3">
    <location>
        <begin position="198"/>
        <end position="290"/>
    </location>
</feature>
<dbReference type="EMBL" id="CP013926">
    <property type="protein sequence ID" value="AMJ74786.1"/>
    <property type="molecule type" value="Genomic_DNA"/>
</dbReference>
<dbReference type="AlphaFoldDB" id="A0AAW7Z1X2"/>
<dbReference type="Pfam" id="PF14240">
    <property type="entry name" value="YHYH"/>
    <property type="match status" value="1"/>
</dbReference>
<dbReference type="EMBL" id="JAUOQI010000004">
    <property type="protein sequence ID" value="MDO6577183.1"/>
    <property type="molecule type" value="Genomic_DNA"/>
</dbReference>
<feature type="chain" id="PRO_5043431916" evidence="2">
    <location>
        <begin position="23"/>
        <end position="340"/>
    </location>
</feature>
<protein>
    <submittedName>
        <fullName evidence="5">YHYH protein</fullName>
    </submittedName>
</protein>
<feature type="region of interest" description="Disordered" evidence="1">
    <location>
        <begin position="20"/>
        <end position="54"/>
    </location>
</feature>
<name>A0AAW7Z1X2_9ALTE</name>
<feature type="compositionally biased region" description="Acidic residues" evidence="1">
    <location>
        <begin position="41"/>
        <end position="51"/>
    </location>
</feature>
<keyword evidence="2" id="KW-0732">Signal</keyword>
<reference evidence="5" key="2">
    <citation type="submission" date="2023-07" db="EMBL/GenBank/DDBJ databases">
        <title>Genome content predicts the carbon catabolic preferences of heterotrophic bacteria.</title>
        <authorList>
            <person name="Gralka M."/>
        </authorList>
    </citation>
    <scope>NUCLEOTIDE SEQUENCE</scope>
    <source>
        <strain evidence="5">F2M12</strain>
    </source>
</reference>
<dbReference type="Proteomes" id="UP001170717">
    <property type="component" value="Unassembled WGS sequence"/>
</dbReference>
<sequence length="340" mass="35704">MKTSFYALLVLTLLGTSACSDSDNSNNTSTAASDTSTGSDSDGDSDGDSDADSVVTGPNPDYFLAAGLAETITTTTCTLTDGTTTECYKVVINGAPANTEIGPFCPSNITDDATKGGIWFDGSGDVYQLEGQFFVDVKALYGDDWELYDEDTGDIFVTDTQVACEAAARPNVAAEYQNHCVQCSISYYDGGMQQTILIPVTPVPLSNPESIGADLGVSLNGVVIAGPAPVSQILAANTIAAFDDCGGHVNPAEGYHYHASLGCSEVVTSIDEHANLMGYALDGYGIYGMLNANGEEDYDLDECRGHEDDTRGYHYHAASAAENMFIGCYQGAQGSIEVNE</sequence>
<accession>A0AAW7Z1X2</accession>
<reference evidence="4 6" key="1">
    <citation type="submission" date="2015-12" db="EMBL/GenBank/DDBJ databases">
        <title>Intraspecies pangenome expansion in the marine bacterium Alteromonas.</title>
        <authorList>
            <person name="Lopez-Perez M."/>
            <person name="Rodriguez-Valera F."/>
        </authorList>
    </citation>
    <scope>NUCLEOTIDE SEQUENCE [LARGE SCALE GENOMIC DNA]</scope>
    <source>
        <strain evidence="4 6">LMG 21861</strain>
    </source>
</reference>
<dbReference type="RefSeq" id="WP_057791169.1">
    <property type="nucleotide sequence ID" value="NZ_CAXIBE010000001.1"/>
</dbReference>
<gene>
    <name evidence="4" type="ORF">AVL57_12935</name>
    <name evidence="5" type="ORF">Q4527_07250</name>
</gene>
<evidence type="ECO:0000313" key="4">
    <source>
        <dbReference type="EMBL" id="AMJ74786.1"/>
    </source>
</evidence>
<dbReference type="PROSITE" id="PS51257">
    <property type="entry name" value="PROKAR_LIPOPROTEIN"/>
    <property type="match status" value="1"/>
</dbReference>
<evidence type="ECO:0000313" key="6">
    <source>
        <dbReference type="Proteomes" id="UP000056750"/>
    </source>
</evidence>
<evidence type="ECO:0000259" key="3">
    <source>
        <dbReference type="Pfam" id="PF14240"/>
    </source>
</evidence>
<evidence type="ECO:0000256" key="1">
    <source>
        <dbReference type="SAM" id="MobiDB-lite"/>
    </source>
</evidence>
<proteinExistence type="predicted"/>
<dbReference type="KEGG" id="asq:AVL57_12935"/>
<evidence type="ECO:0000313" key="5">
    <source>
        <dbReference type="EMBL" id="MDO6577183.1"/>
    </source>
</evidence>